<protein>
    <recommendedName>
        <fullName evidence="4">PLATZ transcription factor family protein</fullName>
    </recommendedName>
</protein>
<accession>A0AAN7JRZ9</accession>
<dbReference type="AlphaFoldDB" id="A0AAN7JRZ9"/>
<gene>
    <name evidence="2" type="ORF">SAY87_022173</name>
</gene>
<sequence>MVSSIKCTGSDGLGPPWLIPMLRAEYFVPCSIHSDSHKSECNMFCFDCIGDAFCSYCLVNHKDHDVVQIRRSSYHDVVRVSDIQKHIDIACVQTYVINSAKVVFLNERRQPRPGKGVTNTCEICCRSLPESYRFCSLGCKLNAVRNGEQGLTFRLRSLKQDRTGNAYESDDWSAPRKIQRTQLFASPNGRTINTGDWRSSSSGDSTSISPTTPPIYNHRNSRRRKGIPHRAPSF</sequence>
<dbReference type="Pfam" id="PF04640">
    <property type="entry name" value="PLATZ"/>
    <property type="match status" value="1"/>
</dbReference>
<evidence type="ECO:0000256" key="1">
    <source>
        <dbReference type="SAM" id="MobiDB-lite"/>
    </source>
</evidence>
<evidence type="ECO:0000313" key="3">
    <source>
        <dbReference type="Proteomes" id="UP001345219"/>
    </source>
</evidence>
<comment type="caution">
    <text evidence="2">The sequence shown here is derived from an EMBL/GenBank/DDBJ whole genome shotgun (WGS) entry which is preliminary data.</text>
</comment>
<name>A0AAN7JRZ9_9MYRT</name>
<feature type="region of interest" description="Disordered" evidence="1">
    <location>
        <begin position="186"/>
        <end position="234"/>
    </location>
</feature>
<dbReference type="PANTHER" id="PTHR31065:SF35">
    <property type="entry name" value="PLATZ TRANSCRIPTION FACTOR FAMILY PROTEIN"/>
    <property type="match status" value="1"/>
</dbReference>
<organism evidence="2 3">
    <name type="scientific">Trapa incisa</name>
    <dbReference type="NCBI Taxonomy" id="236973"/>
    <lineage>
        <taxon>Eukaryota</taxon>
        <taxon>Viridiplantae</taxon>
        <taxon>Streptophyta</taxon>
        <taxon>Embryophyta</taxon>
        <taxon>Tracheophyta</taxon>
        <taxon>Spermatophyta</taxon>
        <taxon>Magnoliopsida</taxon>
        <taxon>eudicotyledons</taxon>
        <taxon>Gunneridae</taxon>
        <taxon>Pentapetalae</taxon>
        <taxon>rosids</taxon>
        <taxon>malvids</taxon>
        <taxon>Myrtales</taxon>
        <taxon>Lythraceae</taxon>
        <taxon>Trapa</taxon>
    </lineage>
</organism>
<feature type="compositionally biased region" description="Polar residues" evidence="1">
    <location>
        <begin position="186"/>
        <end position="198"/>
    </location>
</feature>
<dbReference type="EMBL" id="JAXIOK010000016">
    <property type="protein sequence ID" value="KAK4753375.1"/>
    <property type="molecule type" value="Genomic_DNA"/>
</dbReference>
<dbReference type="PANTHER" id="PTHR31065">
    <property type="entry name" value="PLATZ TRANSCRIPTION FACTOR FAMILY PROTEIN"/>
    <property type="match status" value="1"/>
</dbReference>
<evidence type="ECO:0000313" key="2">
    <source>
        <dbReference type="EMBL" id="KAK4753375.1"/>
    </source>
</evidence>
<feature type="compositionally biased region" description="Basic residues" evidence="1">
    <location>
        <begin position="219"/>
        <end position="228"/>
    </location>
</feature>
<proteinExistence type="predicted"/>
<evidence type="ECO:0008006" key="4">
    <source>
        <dbReference type="Google" id="ProtNLM"/>
    </source>
</evidence>
<keyword evidence="3" id="KW-1185">Reference proteome</keyword>
<feature type="compositionally biased region" description="Low complexity" evidence="1">
    <location>
        <begin position="199"/>
        <end position="210"/>
    </location>
</feature>
<dbReference type="Proteomes" id="UP001345219">
    <property type="component" value="Chromosome 16"/>
</dbReference>
<reference evidence="2 3" key="1">
    <citation type="journal article" date="2023" name="Hortic Res">
        <title>Pangenome of water caltrop reveals structural variations and asymmetric subgenome divergence after allopolyploidization.</title>
        <authorList>
            <person name="Zhang X."/>
            <person name="Chen Y."/>
            <person name="Wang L."/>
            <person name="Yuan Y."/>
            <person name="Fang M."/>
            <person name="Shi L."/>
            <person name="Lu R."/>
            <person name="Comes H.P."/>
            <person name="Ma Y."/>
            <person name="Chen Y."/>
            <person name="Huang G."/>
            <person name="Zhou Y."/>
            <person name="Zheng Z."/>
            <person name="Qiu Y."/>
        </authorList>
    </citation>
    <scope>NUCLEOTIDE SEQUENCE [LARGE SCALE GENOMIC DNA]</scope>
    <source>
        <tissue evidence="2">Roots</tissue>
    </source>
</reference>
<dbReference type="InterPro" id="IPR006734">
    <property type="entry name" value="PLATZ"/>
</dbReference>